<comment type="caution">
    <text evidence="2">The sequence shown here is derived from an EMBL/GenBank/DDBJ whole genome shotgun (WGS) entry which is preliminary data.</text>
</comment>
<evidence type="ECO:0000313" key="3">
    <source>
        <dbReference type="Proteomes" id="UP001589647"/>
    </source>
</evidence>
<dbReference type="SUPFAM" id="SSF56524">
    <property type="entry name" value="Oxidoreductase molybdopterin-binding domain"/>
    <property type="match status" value="1"/>
</dbReference>
<dbReference type="InterPro" id="IPR036374">
    <property type="entry name" value="OxRdtase_Mopterin-bd_sf"/>
</dbReference>
<dbReference type="PANTHER" id="PTHR43032">
    <property type="entry name" value="PROTEIN-METHIONINE-SULFOXIDE REDUCTASE"/>
    <property type="match status" value="1"/>
</dbReference>
<gene>
    <name evidence="2" type="ORF">ACFFV7_32755</name>
</gene>
<dbReference type="RefSeq" id="WP_189652496.1">
    <property type="nucleotide sequence ID" value="NZ_BMRC01000028.1"/>
</dbReference>
<feature type="domain" description="Oxidoreductase molybdopterin-binding" evidence="1">
    <location>
        <begin position="40"/>
        <end position="183"/>
    </location>
</feature>
<sequence length="203" mass="22925">MGIVSRGFAGKHFRRPRPELAGRVPPGQYLAEGFPVLTAGATQHIRTERWSFTVRGGAGEPTWTWPDLLSLPAEHITVDIHCVTHWSKLDTTWTGVSLDRLLTGADRAAGYALAVSYGGYATNLPVPEIVDGKAWLVYAYEGAPIPPEHGGPVRMLVPAHYLWKSAKWIHELWLMDEDRPGFWERSGYHNFGDPWREQRYYDD</sequence>
<proteinExistence type="predicted"/>
<evidence type="ECO:0000259" key="1">
    <source>
        <dbReference type="Pfam" id="PF00174"/>
    </source>
</evidence>
<dbReference type="EMBL" id="JBHMEI010000033">
    <property type="protein sequence ID" value="MFB9206004.1"/>
    <property type="molecule type" value="Genomic_DNA"/>
</dbReference>
<dbReference type="InterPro" id="IPR000572">
    <property type="entry name" value="OxRdtase_Mopterin-bd_dom"/>
</dbReference>
<dbReference type="PANTHER" id="PTHR43032:SF4">
    <property type="entry name" value="OXIDOREDUCTASE MOLYBDOPTERIN-BINDING DOMAIN-CONTAINING PROTEIN"/>
    <property type="match status" value="1"/>
</dbReference>
<name>A0ABV5IN71_9ACTN</name>
<dbReference type="Pfam" id="PF00174">
    <property type="entry name" value="Oxidored_molyb"/>
    <property type="match status" value="1"/>
</dbReference>
<dbReference type="Gene3D" id="3.90.420.10">
    <property type="entry name" value="Oxidoreductase, molybdopterin-binding domain"/>
    <property type="match status" value="1"/>
</dbReference>
<evidence type="ECO:0000313" key="2">
    <source>
        <dbReference type="EMBL" id="MFB9206004.1"/>
    </source>
</evidence>
<dbReference type="Proteomes" id="UP001589647">
    <property type="component" value="Unassembled WGS sequence"/>
</dbReference>
<protein>
    <submittedName>
        <fullName evidence="2">Molybdopterin-dependent oxidoreductase</fullName>
    </submittedName>
</protein>
<organism evidence="2 3">
    <name type="scientific">Nonomuraea spiralis</name>
    <dbReference type="NCBI Taxonomy" id="46182"/>
    <lineage>
        <taxon>Bacteria</taxon>
        <taxon>Bacillati</taxon>
        <taxon>Actinomycetota</taxon>
        <taxon>Actinomycetes</taxon>
        <taxon>Streptosporangiales</taxon>
        <taxon>Streptosporangiaceae</taxon>
        <taxon>Nonomuraea</taxon>
    </lineage>
</organism>
<reference evidence="2 3" key="1">
    <citation type="submission" date="2024-09" db="EMBL/GenBank/DDBJ databases">
        <authorList>
            <person name="Sun Q."/>
            <person name="Mori K."/>
        </authorList>
    </citation>
    <scope>NUCLEOTIDE SEQUENCE [LARGE SCALE GENOMIC DNA]</scope>
    <source>
        <strain evidence="2 3">CCM 3426</strain>
    </source>
</reference>
<accession>A0ABV5IN71</accession>
<keyword evidence="3" id="KW-1185">Reference proteome</keyword>